<gene>
    <name evidence="1" type="ORF">SVA_1799</name>
</gene>
<dbReference type="InterPro" id="IPR003489">
    <property type="entry name" value="RHF/RaiA"/>
</dbReference>
<evidence type="ECO:0000313" key="1">
    <source>
        <dbReference type="EMBL" id="BAU48353.1"/>
    </source>
</evidence>
<dbReference type="KEGG" id="sva:SVA_1799"/>
<keyword evidence="2" id="KW-1185">Reference proteome</keyword>
<dbReference type="Proteomes" id="UP000218899">
    <property type="component" value="Chromosome"/>
</dbReference>
<dbReference type="InterPro" id="IPR036567">
    <property type="entry name" value="RHF-like"/>
</dbReference>
<dbReference type="OrthoDB" id="121633at2"/>
<accession>A0A1B4V487</accession>
<dbReference type="RefSeq" id="WP_096460874.1">
    <property type="nucleotide sequence ID" value="NZ_AP014936.1"/>
</dbReference>
<dbReference type="Gene3D" id="3.30.160.100">
    <property type="entry name" value="Ribosome hibernation promotion factor-like"/>
    <property type="match status" value="1"/>
</dbReference>
<protein>
    <submittedName>
        <fullName evidence="1">30S ribosomal subunit interface binding protein</fullName>
    </submittedName>
</protein>
<reference evidence="1 2" key="1">
    <citation type="submission" date="2015-08" db="EMBL/GenBank/DDBJ databases">
        <title>Complete genome sequence of Sulfurifustis variabilis.</title>
        <authorList>
            <person name="Miura A."/>
            <person name="Kojima H."/>
            <person name="Fukui M."/>
        </authorList>
    </citation>
    <scope>NUCLEOTIDE SEQUENCE [LARGE SCALE GENOMIC DNA]</scope>
    <source>
        <strain evidence="2">skN76</strain>
    </source>
</reference>
<name>A0A1B4V487_9GAMM</name>
<dbReference type="SUPFAM" id="SSF69754">
    <property type="entry name" value="Ribosome binding protein Y (YfiA homologue)"/>
    <property type="match status" value="1"/>
</dbReference>
<organism evidence="1 2">
    <name type="scientific">Sulfurifustis variabilis</name>
    <dbReference type="NCBI Taxonomy" id="1675686"/>
    <lineage>
        <taxon>Bacteria</taxon>
        <taxon>Pseudomonadati</taxon>
        <taxon>Pseudomonadota</taxon>
        <taxon>Gammaproteobacteria</taxon>
        <taxon>Acidiferrobacterales</taxon>
        <taxon>Acidiferrobacteraceae</taxon>
        <taxon>Sulfurifustis</taxon>
    </lineage>
</organism>
<proteinExistence type="predicted"/>
<dbReference type="EMBL" id="AP014936">
    <property type="protein sequence ID" value="BAU48353.1"/>
    <property type="molecule type" value="Genomic_DNA"/>
</dbReference>
<evidence type="ECO:0000313" key="2">
    <source>
        <dbReference type="Proteomes" id="UP000218899"/>
    </source>
</evidence>
<sequence length="101" mass="11490">MGSLLDAADKDYLRRKLGRKLGKFAPSIERTSVRVEDVNGPRGGIDKRCMIKVVLSGLPNVVVEERRHSLQAAMDRALGRVERAVRQAMQRRRTKPLKPRR</sequence>
<dbReference type="Pfam" id="PF02482">
    <property type="entry name" value="Ribosomal_S30AE"/>
    <property type="match status" value="1"/>
</dbReference>
<dbReference type="AlphaFoldDB" id="A0A1B4V487"/>